<sequence length="31" mass="3567">MRVCSYKNTTSSYSDCHSLNILNGNWFLAKI</sequence>
<reference evidence="1" key="1">
    <citation type="submission" date="2017-08" db="EMBL/GenBank/DDBJ databases">
        <title>Complete Genome Sequence of Francisella noatunensis subsp. orientalis strain FNO190.</title>
        <authorList>
            <person name="Pereira F.L."/>
            <person name="Goncalves L.A."/>
            <person name="Guilherme T.C."/>
            <person name="Soares S.C."/>
            <person name="Dorella F.A."/>
            <person name="Carvalho A.F."/>
            <person name="Leibowitz M.P."/>
            <person name="Leal C.A.G."/>
            <person name="Azevedo V.A.C."/>
            <person name="Figueiredo H.C.P."/>
        </authorList>
    </citation>
    <scope>NUCLEOTIDE SEQUENCE</scope>
    <source>
        <strain evidence="1">FNO190</strain>
    </source>
</reference>
<gene>
    <name evidence="1" type="ORF">FNO190_0737</name>
</gene>
<name>A0ABM5U657_9GAMM</name>
<accession>A0ABM5U657</accession>
<evidence type="ECO:0000313" key="1">
    <source>
        <dbReference type="EMBL" id="AKN88511.1"/>
    </source>
</evidence>
<organism evidence="1 2">
    <name type="scientific">Francisella orientalis</name>
    <dbReference type="NCBI Taxonomy" id="299583"/>
    <lineage>
        <taxon>Bacteria</taxon>
        <taxon>Pseudomonadati</taxon>
        <taxon>Pseudomonadota</taxon>
        <taxon>Gammaproteobacteria</taxon>
        <taxon>Thiotrichales</taxon>
        <taxon>Francisellaceae</taxon>
        <taxon>Francisella</taxon>
    </lineage>
</organism>
<dbReference type="EMBL" id="CP011923">
    <property type="protein sequence ID" value="AKN88511.1"/>
    <property type="molecule type" value="Genomic_DNA"/>
</dbReference>
<protein>
    <submittedName>
        <fullName evidence="1">Uncharacterized protein</fullName>
    </submittedName>
</protein>
<proteinExistence type="predicted"/>
<keyword evidence="2" id="KW-1185">Reference proteome</keyword>
<evidence type="ECO:0000313" key="2">
    <source>
        <dbReference type="Proteomes" id="UP000035930"/>
    </source>
</evidence>
<dbReference type="Proteomes" id="UP000035930">
    <property type="component" value="Chromosome"/>
</dbReference>